<dbReference type="InterPro" id="IPR047050">
    <property type="entry name" value="NGN"/>
</dbReference>
<dbReference type="PRINTS" id="PR00338">
    <property type="entry name" value="NUSGTNSCPFCT"/>
</dbReference>
<dbReference type="InterPro" id="IPR036735">
    <property type="entry name" value="NGN_dom_sf"/>
</dbReference>
<dbReference type="CDD" id="cd09891">
    <property type="entry name" value="NGN_Bact_1"/>
    <property type="match status" value="1"/>
</dbReference>
<evidence type="ECO:0000256" key="6">
    <source>
        <dbReference type="NCBIfam" id="TIGR00922"/>
    </source>
</evidence>
<evidence type="ECO:0000256" key="3">
    <source>
        <dbReference type="ARBA" id="ARBA00023015"/>
    </source>
</evidence>
<comment type="function">
    <text evidence="5 7">Participates in transcription elongation, termination and antitermination.</text>
</comment>
<dbReference type="InterPro" id="IPR008991">
    <property type="entry name" value="Translation_prot_SH3-like_sf"/>
</dbReference>
<dbReference type="OrthoDB" id="5292322at2"/>
<evidence type="ECO:0000259" key="8">
    <source>
        <dbReference type="SMART" id="SM00738"/>
    </source>
</evidence>
<proteinExistence type="inferred from homology"/>
<dbReference type="Gene3D" id="3.30.70.940">
    <property type="entry name" value="NusG, N-terminal domain"/>
    <property type="match status" value="1"/>
</dbReference>
<organism evidence="10 11">
    <name type="scientific">Pseudobacteriovorax antillogorgiicola</name>
    <dbReference type="NCBI Taxonomy" id="1513793"/>
    <lineage>
        <taxon>Bacteria</taxon>
        <taxon>Pseudomonadati</taxon>
        <taxon>Bdellovibrionota</taxon>
        <taxon>Oligoflexia</taxon>
        <taxon>Oligoflexales</taxon>
        <taxon>Pseudobacteriovoracaceae</taxon>
        <taxon>Pseudobacteriovorax</taxon>
    </lineage>
</organism>
<feature type="domain" description="NusG-like N-terminal" evidence="8">
    <location>
        <begin position="4"/>
        <end position="113"/>
    </location>
</feature>
<dbReference type="GO" id="GO:0006354">
    <property type="term" value="P:DNA-templated transcription elongation"/>
    <property type="evidence" value="ECO:0007669"/>
    <property type="project" value="UniProtKB-UniRule"/>
</dbReference>
<dbReference type="GO" id="GO:0032784">
    <property type="term" value="P:regulation of DNA-templated transcription elongation"/>
    <property type="evidence" value="ECO:0007669"/>
    <property type="project" value="InterPro"/>
</dbReference>
<evidence type="ECO:0000256" key="7">
    <source>
        <dbReference type="RuleBase" id="RU000538"/>
    </source>
</evidence>
<dbReference type="Gene3D" id="2.30.30.30">
    <property type="match status" value="1"/>
</dbReference>
<name>A0A1Y6B4X3_9BACT</name>
<dbReference type="InterPro" id="IPR014722">
    <property type="entry name" value="Rib_uL2_dom2"/>
</dbReference>
<dbReference type="AlphaFoldDB" id="A0A1Y6B4X3"/>
<evidence type="ECO:0000259" key="9">
    <source>
        <dbReference type="SMART" id="SM00739"/>
    </source>
</evidence>
<dbReference type="STRING" id="1513793.SAMN06296036_10180"/>
<dbReference type="NCBIfam" id="TIGR00922">
    <property type="entry name" value="nusG"/>
    <property type="match status" value="1"/>
</dbReference>
<dbReference type="GO" id="GO:0006353">
    <property type="term" value="P:DNA-templated transcription termination"/>
    <property type="evidence" value="ECO:0007669"/>
    <property type="project" value="UniProtKB-UniRule"/>
</dbReference>
<dbReference type="PANTHER" id="PTHR30265">
    <property type="entry name" value="RHO-INTERACTING TRANSCRIPTION TERMINATION FACTOR NUSG"/>
    <property type="match status" value="1"/>
</dbReference>
<dbReference type="CDD" id="cd06091">
    <property type="entry name" value="KOW_NusG"/>
    <property type="match status" value="1"/>
</dbReference>
<evidence type="ECO:0000256" key="2">
    <source>
        <dbReference type="ARBA" id="ARBA00022814"/>
    </source>
</evidence>
<keyword evidence="2 5" id="KW-0889">Transcription antitermination</keyword>
<dbReference type="InterPro" id="IPR005824">
    <property type="entry name" value="KOW"/>
</dbReference>
<dbReference type="GO" id="GO:0005829">
    <property type="term" value="C:cytosol"/>
    <property type="evidence" value="ECO:0007669"/>
    <property type="project" value="TreeGrafter"/>
</dbReference>
<dbReference type="Proteomes" id="UP000192907">
    <property type="component" value="Unassembled WGS sequence"/>
</dbReference>
<dbReference type="Pfam" id="PF00467">
    <property type="entry name" value="KOW"/>
    <property type="match status" value="1"/>
</dbReference>
<reference evidence="11" key="1">
    <citation type="submission" date="2017-04" db="EMBL/GenBank/DDBJ databases">
        <authorList>
            <person name="Varghese N."/>
            <person name="Submissions S."/>
        </authorList>
    </citation>
    <scope>NUCLEOTIDE SEQUENCE [LARGE SCALE GENOMIC DNA]</scope>
    <source>
        <strain evidence="11">RKEM611</strain>
    </source>
</reference>
<dbReference type="RefSeq" id="WP_132314778.1">
    <property type="nucleotide sequence ID" value="NZ_FWZT01000001.1"/>
</dbReference>
<evidence type="ECO:0000256" key="5">
    <source>
        <dbReference type="HAMAP-Rule" id="MF_00948"/>
    </source>
</evidence>
<dbReference type="FunFam" id="2.30.30.30:FF:000002">
    <property type="entry name" value="Transcription termination/antitermination factor NusG"/>
    <property type="match status" value="1"/>
</dbReference>
<keyword evidence="1 5" id="KW-0806">Transcription termination</keyword>
<sequence>MSGEFKWYVVHTYSGYEERAKQSLLELAKNEGCEEQFGEVFIPQTVSETVTKSGKKKAVSKTSFPGYILVQMDLTDLTMHIVKSTPKITGFVGNTKRPRPLPDHEVLQITSEEAREQAKEVIPDVQFAKGEAVKVMEGPFSNFDGVIDEVKPDKAKVRVLVSIFGRETPVELEFGQVEKI</sequence>
<gene>
    <name evidence="5" type="primary">nusG</name>
    <name evidence="10" type="ORF">SAMN06296036_10180</name>
</gene>
<dbReference type="PANTHER" id="PTHR30265:SF2">
    <property type="entry name" value="TRANSCRIPTION TERMINATION_ANTITERMINATION PROTEIN NUSG"/>
    <property type="match status" value="1"/>
</dbReference>
<dbReference type="InterPro" id="IPR043425">
    <property type="entry name" value="NusG-like"/>
</dbReference>
<evidence type="ECO:0000256" key="1">
    <source>
        <dbReference type="ARBA" id="ARBA00022472"/>
    </source>
</evidence>
<keyword evidence="3 5" id="KW-0805">Transcription regulation</keyword>
<dbReference type="SUPFAM" id="SSF82679">
    <property type="entry name" value="N-utilization substance G protein NusG, N-terminal domain"/>
    <property type="match status" value="1"/>
</dbReference>
<keyword evidence="11" id="KW-1185">Reference proteome</keyword>
<dbReference type="SMART" id="SM00738">
    <property type="entry name" value="NGN"/>
    <property type="match status" value="1"/>
</dbReference>
<dbReference type="InterPro" id="IPR001062">
    <property type="entry name" value="Transcrpt_antiterm_NusG"/>
</dbReference>
<keyword evidence="4 5" id="KW-0804">Transcription</keyword>
<evidence type="ECO:0000313" key="10">
    <source>
        <dbReference type="EMBL" id="SME87977.1"/>
    </source>
</evidence>
<dbReference type="SUPFAM" id="SSF50104">
    <property type="entry name" value="Translation proteins SH3-like domain"/>
    <property type="match status" value="1"/>
</dbReference>
<dbReference type="SMART" id="SM00739">
    <property type="entry name" value="KOW"/>
    <property type="match status" value="1"/>
</dbReference>
<dbReference type="GO" id="GO:0031564">
    <property type="term" value="P:transcription antitermination"/>
    <property type="evidence" value="ECO:0007669"/>
    <property type="project" value="UniProtKB-UniRule"/>
</dbReference>
<dbReference type="PROSITE" id="PS01014">
    <property type="entry name" value="NUSG"/>
    <property type="match status" value="1"/>
</dbReference>
<dbReference type="InterPro" id="IPR006645">
    <property type="entry name" value="NGN-like_dom"/>
</dbReference>
<dbReference type="Pfam" id="PF02357">
    <property type="entry name" value="NusG"/>
    <property type="match status" value="1"/>
</dbReference>
<comment type="similarity">
    <text evidence="5 7">Belongs to the NusG family.</text>
</comment>
<dbReference type="EMBL" id="FWZT01000001">
    <property type="protein sequence ID" value="SME87977.1"/>
    <property type="molecule type" value="Genomic_DNA"/>
</dbReference>
<accession>A0A1Y6B4X3</accession>
<dbReference type="HAMAP" id="MF_00948">
    <property type="entry name" value="NusG"/>
    <property type="match status" value="1"/>
</dbReference>
<feature type="domain" description="KOW" evidence="9">
    <location>
        <begin position="126"/>
        <end position="153"/>
    </location>
</feature>
<evidence type="ECO:0000256" key="4">
    <source>
        <dbReference type="ARBA" id="ARBA00023163"/>
    </source>
</evidence>
<evidence type="ECO:0000313" key="11">
    <source>
        <dbReference type="Proteomes" id="UP000192907"/>
    </source>
</evidence>
<dbReference type="InterPro" id="IPR015869">
    <property type="entry name" value="Transcrpt_antiterm_NusG_bac_CS"/>
</dbReference>
<protein>
    <recommendedName>
        <fullName evidence="5 6">Transcription termination/antitermination protein NusG</fullName>
    </recommendedName>
</protein>